<sequence length="223" mass="26013">MEAAFWHQRWEENRIGFHQSDFNGWLKTWWADRPMDEPVLVPLCGKSRDMVWLCEQGYPVHGFELSPLAVEQFFGEQGWTPERTEVGPYQRLGHGDLHIYQGDFFAAWQLDQCYRLVYDRASLIALPAPLRLRYAQQLARMVLGGGEILLVTVEYQPDPQHEPPFSVSELEVRRLFEPHFSVSVLGRQSEVTHPRVVSGQLSYFDEVCYRLVRRAHKTLPPLM</sequence>
<dbReference type="GO" id="GO:0032259">
    <property type="term" value="P:methylation"/>
    <property type="evidence" value="ECO:0007669"/>
    <property type="project" value="UniProtKB-KW"/>
</dbReference>
<evidence type="ECO:0000256" key="5">
    <source>
        <dbReference type="ARBA" id="ARBA00022490"/>
    </source>
</evidence>
<dbReference type="Proteomes" id="UP000058114">
    <property type="component" value="Chromosome"/>
</dbReference>
<comment type="subcellular location">
    <subcellularLocation>
        <location evidence="2 9">Cytoplasm</location>
    </subcellularLocation>
</comment>
<proteinExistence type="inferred from homology"/>
<dbReference type="PATRIC" id="fig|652.5.peg.2349"/>
<evidence type="ECO:0000256" key="8">
    <source>
        <dbReference type="ARBA" id="ARBA00022691"/>
    </source>
</evidence>
<evidence type="ECO:0000256" key="7">
    <source>
        <dbReference type="ARBA" id="ARBA00022679"/>
    </source>
</evidence>
<dbReference type="PIRSF" id="PIRSF023956">
    <property type="entry name" value="Thiopurine_S-methyltransferase"/>
    <property type="match status" value="1"/>
</dbReference>
<dbReference type="EMBL" id="CP013067">
    <property type="protein sequence ID" value="ALP42481.1"/>
    <property type="molecule type" value="Genomic_DNA"/>
</dbReference>
<dbReference type="KEGG" id="asr:WL1483_3062"/>
<dbReference type="InterPro" id="IPR008854">
    <property type="entry name" value="TPMT"/>
</dbReference>
<feature type="binding site" evidence="9">
    <location>
        <position position="120"/>
    </location>
    <ligand>
        <name>S-adenosyl-L-methionine</name>
        <dbReference type="ChEBI" id="CHEBI:59789"/>
    </ligand>
</feature>
<dbReference type="EC" id="2.1.1.67" evidence="4 9"/>
<feature type="binding site" evidence="9">
    <location>
        <position position="43"/>
    </location>
    <ligand>
        <name>S-adenosyl-L-methionine</name>
        <dbReference type="ChEBI" id="CHEBI:59789"/>
    </ligand>
</feature>
<dbReference type="HAMAP" id="MF_00812">
    <property type="entry name" value="Thiopur_methtran"/>
    <property type="match status" value="1"/>
</dbReference>
<evidence type="ECO:0000256" key="2">
    <source>
        <dbReference type="ARBA" id="ARBA00004496"/>
    </source>
</evidence>
<gene>
    <name evidence="9 10" type="primary">tpm</name>
    <name evidence="10" type="ORF">WL1483_3062</name>
</gene>
<protein>
    <recommendedName>
        <fullName evidence="4 9">Thiopurine S-methyltransferase</fullName>
        <ecNumber evidence="4 9">2.1.1.67</ecNumber>
    </recommendedName>
    <alternativeName>
        <fullName evidence="9">Thiopurine methyltransferase</fullName>
    </alternativeName>
</protein>
<dbReference type="RefSeq" id="WP_060586292.1">
    <property type="nucleotide sequence ID" value="NZ_CP013067.1"/>
</dbReference>
<keyword evidence="5 9" id="KW-0963">Cytoplasm</keyword>
<dbReference type="AlphaFoldDB" id="A0A0S2SL65"/>
<feature type="binding site" evidence="9">
    <location>
        <position position="64"/>
    </location>
    <ligand>
        <name>S-adenosyl-L-methionine</name>
        <dbReference type="ChEBI" id="CHEBI:59789"/>
    </ligand>
</feature>
<dbReference type="InterPro" id="IPR025835">
    <property type="entry name" value="Thiopurine_S-MeTrfase"/>
</dbReference>
<dbReference type="FunFam" id="3.40.50.150:FF:000101">
    <property type="entry name" value="Thiopurine S-methyltransferase"/>
    <property type="match status" value="1"/>
</dbReference>
<organism evidence="10 11">
    <name type="scientific">Aeromonas schubertii</name>
    <dbReference type="NCBI Taxonomy" id="652"/>
    <lineage>
        <taxon>Bacteria</taxon>
        <taxon>Pseudomonadati</taxon>
        <taxon>Pseudomonadota</taxon>
        <taxon>Gammaproteobacteria</taxon>
        <taxon>Aeromonadales</taxon>
        <taxon>Aeromonadaceae</taxon>
        <taxon>Aeromonas</taxon>
    </lineage>
</organism>
<comment type="catalytic activity">
    <reaction evidence="1 9">
        <text>S-adenosyl-L-methionine + a thiopurine = S-adenosyl-L-homocysteine + a thiopurine S-methylether.</text>
        <dbReference type="EC" id="2.1.1.67"/>
    </reaction>
</comment>
<dbReference type="InterPro" id="IPR029063">
    <property type="entry name" value="SAM-dependent_MTases_sf"/>
</dbReference>
<dbReference type="Pfam" id="PF05724">
    <property type="entry name" value="TPMT"/>
    <property type="match status" value="1"/>
</dbReference>
<evidence type="ECO:0000256" key="1">
    <source>
        <dbReference type="ARBA" id="ARBA00000903"/>
    </source>
</evidence>
<evidence type="ECO:0000313" key="10">
    <source>
        <dbReference type="EMBL" id="ALP42481.1"/>
    </source>
</evidence>
<dbReference type="Gene3D" id="3.40.50.150">
    <property type="entry name" value="Vaccinia Virus protein VP39"/>
    <property type="match status" value="1"/>
</dbReference>
<keyword evidence="7 9" id="KW-0808">Transferase</keyword>
<evidence type="ECO:0000256" key="6">
    <source>
        <dbReference type="ARBA" id="ARBA00022603"/>
    </source>
</evidence>
<keyword evidence="8 9" id="KW-0949">S-adenosyl-L-methionine</keyword>
<feature type="binding site" evidence="9">
    <location>
        <position position="10"/>
    </location>
    <ligand>
        <name>S-adenosyl-L-methionine</name>
        <dbReference type="ChEBI" id="CHEBI:59789"/>
    </ligand>
</feature>
<evidence type="ECO:0000313" key="11">
    <source>
        <dbReference type="Proteomes" id="UP000058114"/>
    </source>
</evidence>
<keyword evidence="6 9" id="KW-0489">Methyltransferase</keyword>
<accession>A0A0S2SL65</accession>
<evidence type="ECO:0000256" key="9">
    <source>
        <dbReference type="HAMAP-Rule" id="MF_00812"/>
    </source>
</evidence>
<evidence type="ECO:0000256" key="4">
    <source>
        <dbReference type="ARBA" id="ARBA00011905"/>
    </source>
</evidence>
<dbReference type="SUPFAM" id="SSF53335">
    <property type="entry name" value="S-adenosyl-L-methionine-dependent methyltransferases"/>
    <property type="match status" value="1"/>
</dbReference>
<dbReference type="GO" id="GO:0008119">
    <property type="term" value="F:thiopurine S-methyltransferase activity"/>
    <property type="evidence" value="ECO:0007669"/>
    <property type="project" value="UniProtKB-UniRule"/>
</dbReference>
<reference evidence="10 11" key="2">
    <citation type="journal article" date="2016" name="Genome Announc.">
        <title>Complete Genome Sequence of the Highly Virulent Aeromonas schubertii Strain WL1483, Isolated from Diseased Snakehead Fish (Channa argus) in China.</title>
        <authorList>
            <person name="Liu L."/>
            <person name="Li N."/>
            <person name="Zhang D."/>
            <person name="Fu X."/>
            <person name="Shi C."/>
            <person name="Lin Q."/>
            <person name="Hao G."/>
        </authorList>
    </citation>
    <scope>NUCLEOTIDE SEQUENCE [LARGE SCALE GENOMIC DNA]</scope>
    <source>
        <strain evidence="10 11">WL1483</strain>
    </source>
</reference>
<name>A0A0S2SL65_9GAMM</name>
<dbReference type="GO" id="GO:0005737">
    <property type="term" value="C:cytoplasm"/>
    <property type="evidence" value="ECO:0007669"/>
    <property type="project" value="UniProtKB-SubCell"/>
</dbReference>
<dbReference type="PANTHER" id="PTHR10259">
    <property type="entry name" value="THIOPURINE S-METHYLTRANSFERASE"/>
    <property type="match status" value="1"/>
</dbReference>
<comment type="similarity">
    <text evidence="3 9">Belongs to the class I-like SAM-binding methyltransferase superfamily. TPMT family.</text>
</comment>
<evidence type="ECO:0000256" key="3">
    <source>
        <dbReference type="ARBA" id="ARBA00008145"/>
    </source>
</evidence>
<dbReference type="NCBIfam" id="NF009732">
    <property type="entry name" value="PRK13255.1"/>
    <property type="match status" value="1"/>
</dbReference>
<dbReference type="PROSITE" id="PS51585">
    <property type="entry name" value="SAM_MT_TPMT"/>
    <property type="match status" value="1"/>
</dbReference>
<dbReference type="PANTHER" id="PTHR10259:SF11">
    <property type="entry name" value="THIOPURINE S-METHYLTRANSFERASE"/>
    <property type="match status" value="1"/>
</dbReference>
<reference evidence="11" key="1">
    <citation type="submission" date="2015-10" db="EMBL/GenBank/DDBJ databases">
        <title>Complete Genome Sequence of Aeromonas schubertii strain WL1483.</title>
        <authorList>
            <person name="Liu L."/>
        </authorList>
    </citation>
    <scope>NUCLEOTIDE SEQUENCE [LARGE SCALE GENOMIC DNA]</scope>
    <source>
        <strain evidence="11">WL1483</strain>
    </source>
</reference>